<dbReference type="RefSeq" id="WP_062712517.1">
    <property type="nucleotide sequence ID" value="NZ_LLZG01000388.1"/>
</dbReference>
<evidence type="ECO:0000313" key="2">
    <source>
        <dbReference type="Proteomes" id="UP000053923"/>
    </source>
</evidence>
<dbReference type="AlphaFoldDB" id="A0A101JAJ3"/>
<sequence>MINDFIHDHSTRLYAIAAAALSLIAYYVDGLPTGLILALVAAILGTGEAVQRVEDRKTSRALLLEPPRTIQD</sequence>
<evidence type="ECO:0000313" key="1">
    <source>
        <dbReference type="EMBL" id="KUL23222.1"/>
    </source>
</evidence>
<name>A0A101JAJ3_9ACTN</name>
<gene>
    <name evidence="1" type="ORF">ADL12_39780</name>
</gene>
<comment type="caution">
    <text evidence="1">The sequence shown here is derived from an EMBL/GenBank/DDBJ whole genome shotgun (WGS) entry which is preliminary data.</text>
</comment>
<dbReference type="Proteomes" id="UP000053923">
    <property type="component" value="Unassembled WGS sequence"/>
</dbReference>
<keyword evidence="2" id="KW-1185">Reference proteome</keyword>
<organism evidence="1 2">
    <name type="scientific">Streptomyces regalis</name>
    <dbReference type="NCBI Taxonomy" id="68262"/>
    <lineage>
        <taxon>Bacteria</taxon>
        <taxon>Bacillati</taxon>
        <taxon>Actinomycetota</taxon>
        <taxon>Actinomycetes</taxon>
        <taxon>Kitasatosporales</taxon>
        <taxon>Streptomycetaceae</taxon>
        <taxon>Streptomyces</taxon>
    </lineage>
</organism>
<reference evidence="2" key="1">
    <citation type="submission" date="2015-10" db="EMBL/GenBank/DDBJ databases">
        <authorList>
            <person name="Ju K.-S."/>
            <person name="Doroghazi J.R."/>
            <person name="Metcalf W.W."/>
        </authorList>
    </citation>
    <scope>NUCLEOTIDE SEQUENCE [LARGE SCALE GENOMIC DNA]</scope>
    <source>
        <strain evidence="2">NRRL 3151</strain>
    </source>
</reference>
<dbReference type="EMBL" id="LLZG01000388">
    <property type="protein sequence ID" value="KUL23222.1"/>
    <property type="molecule type" value="Genomic_DNA"/>
</dbReference>
<proteinExistence type="predicted"/>
<protein>
    <submittedName>
        <fullName evidence="1">Uncharacterized protein</fullName>
    </submittedName>
</protein>
<accession>A0A101JAJ3</accession>